<dbReference type="InterPro" id="IPR002035">
    <property type="entry name" value="VWF_A"/>
</dbReference>
<protein>
    <submittedName>
        <fullName evidence="7">Aerotolerance-related cytoplasmic membrane protein BatB</fullName>
    </submittedName>
</protein>
<dbReference type="Gene3D" id="3.40.50.410">
    <property type="entry name" value="von Willebrand factor, type A domain"/>
    <property type="match status" value="1"/>
</dbReference>
<keyword evidence="4 5" id="KW-0472">Membrane</keyword>
<organism evidence="7 8">
    <name type="scientific">Endomicrobium trichonymphae</name>
    <dbReference type="NCBI Taxonomy" id="1408204"/>
    <lineage>
        <taxon>Bacteria</taxon>
        <taxon>Pseudomonadati</taxon>
        <taxon>Elusimicrobiota</taxon>
        <taxon>Endomicrobiia</taxon>
        <taxon>Endomicrobiales</taxon>
        <taxon>Endomicrobiaceae</taxon>
        <taxon>Candidatus Endomicrobiellum</taxon>
    </lineage>
</organism>
<evidence type="ECO:0000256" key="2">
    <source>
        <dbReference type="ARBA" id="ARBA00022692"/>
    </source>
</evidence>
<dbReference type="InterPro" id="IPR050768">
    <property type="entry name" value="UPF0353/GerABKA_families"/>
</dbReference>
<reference evidence="8" key="1">
    <citation type="journal article" date="2008" name="Proc. Natl. Acad. Sci. U.S.A.">
        <title>Complete genome of the uncultured termite group 1 bacteria in a single host protist cell.</title>
        <authorList>
            <person name="Hongoh Y."/>
            <person name="Sharma V.K."/>
            <person name="Prakash T."/>
            <person name="Noda S."/>
            <person name="Taylor T.D."/>
            <person name="Kudo T."/>
            <person name="Sakaki Y."/>
            <person name="Toyoda A."/>
            <person name="Hattori M."/>
            <person name="Ohkuma M."/>
        </authorList>
    </citation>
    <scope>NUCLEOTIDE SEQUENCE [LARGE SCALE GENOMIC DNA]</scope>
    <source>
        <strain evidence="8">Rs-D17 genomovar Ri2008</strain>
    </source>
</reference>
<dbReference type="Proteomes" id="UP000001691">
    <property type="component" value="Chromosome"/>
</dbReference>
<dbReference type="PROSITE" id="PS50234">
    <property type="entry name" value="VWFA"/>
    <property type="match status" value="1"/>
</dbReference>
<keyword evidence="1" id="KW-1003">Cell membrane</keyword>
<dbReference type="PANTHER" id="PTHR22550">
    <property type="entry name" value="SPORE GERMINATION PROTEIN"/>
    <property type="match status" value="1"/>
</dbReference>
<proteinExistence type="predicted"/>
<dbReference type="SUPFAM" id="SSF53300">
    <property type="entry name" value="vWA-like"/>
    <property type="match status" value="1"/>
</dbReference>
<evidence type="ECO:0000313" key="8">
    <source>
        <dbReference type="Proteomes" id="UP000001691"/>
    </source>
</evidence>
<name>B1GZR5_ENDTX</name>
<dbReference type="KEGG" id="rsd:TGRD_263"/>
<feature type="transmembrane region" description="Helical" evidence="5">
    <location>
        <begin position="307"/>
        <end position="326"/>
    </location>
</feature>
<evidence type="ECO:0000256" key="3">
    <source>
        <dbReference type="ARBA" id="ARBA00022989"/>
    </source>
</evidence>
<feature type="transmembrane region" description="Helical" evidence="5">
    <location>
        <begin position="6"/>
        <end position="25"/>
    </location>
</feature>
<evidence type="ECO:0000256" key="4">
    <source>
        <dbReference type="ARBA" id="ARBA00023136"/>
    </source>
</evidence>
<dbReference type="HOGENOM" id="CLU_024570_1_0_0"/>
<feature type="domain" description="VWFA" evidence="6">
    <location>
        <begin position="88"/>
        <end position="267"/>
    </location>
</feature>
<accession>B1GZR5</accession>
<keyword evidence="3 5" id="KW-1133">Transmembrane helix</keyword>
<keyword evidence="8" id="KW-1185">Reference proteome</keyword>
<sequence length="330" mass="36272">MFADKIYLLLLLLIPVLAVFFYIALKKRKAALDRLISRVNISTLVSVNLRAYKIKYILLLAGLFFVIIAMACPQYGDGMRTVIKESSEIIIALDISKSMLAEDSKPSRLEKAKMIVSKIVEENPGEKMGIVVFSGTAMWQCPLTFDLHALKMFLQSVETTNLPLGGTRISSAIMLASKAASCESAGSRVMILISDGENHDSKIKEAVNAAKKAGLRIISIGIGKKEGAPIPVKDETGTVIDYVKDVNGKVVISRANPVLLKNVAEEMGGKYFDALDDDVYPSLVKAVRNLDKNNSEVGMKSSKTDRFQIFLLLGLIALFAELLFPLRRKR</sequence>
<dbReference type="STRING" id="471821.TGRD_264"/>
<dbReference type="PANTHER" id="PTHR22550:SF5">
    <property type="entry name" value="LEUCINE ZIPPER PROTEIN 4"/>
    <property type="match status" value="1"/>
</dbReference>
<keyword evidence="2 5" id="KW-0812">Transmembrane</keyword>
<dbReference type="AlphaFoldDB" id="B1GZR5"/>
<evidence type="ECO:0000259" key="6">
    <source>
        <dbReference type="PROSITE" id="PS50234"/>
    </source>
</evidence>
<evidence type="ECO:0000256" key="1">
    <source>
        <dbReference type="ARBA" id="ARBA00022475"/>
    </source>
</evidence>
<dbReference type="SMART" id="SM00327">
    <property type="entry name" value="VWA"/>
    <property type="match status" value="1"/>
</dbReference>
<evidence type="ECO:0000313" key="7">
    <source>
        <dbReference type="EMBL" id="BAG13747.1"/>
    </source>
</evidence>
<evidence type="ECO:0000256" key="5">
    <source>
        <dbReference type="SAM" id="Phobius"/>
    </source>
</evidence>
<feature type="transmembrane region" description="Helical" evidence="5">
    <location>
        <begin position="56"/>
        <end position="76"/>
    </location>
</feature>
<dbReference type="InterPro" id="IPR036465">
    <property type="entry name" value="vWFA_dom_sf"/>
</dbReference>
<gene>
    <name evidence="7" type="ordered locus">TGRD_263</name>
</gene>
<dbReference type="EMBL" id="AP009510">
    <property type="protein sequence ID" value="BAG13747.1"/>
    <property type="molecule type" value="Genomic_DNA"/>
</dbReference>
<dbReference type="Pfam" id="PF13519">
    <property type="entry name" value="VWA_2"/>
    <property type="match status" value="1"/>
</dbReference>
<dbReference type="PATRIC" id="fig|471821.5.peg.395"/>